<gene>
    <name evidence="2" type="ORF">NPIL_540681</name>
</gene>
<sequence length="70" mass="7855">MSNKQYESWDEIKLSKTFLHRTKRTGIVKRPPKDGVVIDTDSISNICEDQSSCQDGFSDVSNGSMYHEGG</sequence>
<name>A0A8X6UJC2_NEPPI</name>
<evidence type="ECO:0000313" key="3">
    <source>
        <dbReference type="Proteomes" id="UP000887013"/>
    </source>
</evidence>
<reference evidence="2" key="1">
    <citation type="submission" date="2020-08" db="EMBL/GenBank/DDBJ databases">
        <title>Multicomponent nature underlies the extraordinary mechanical properties of spider dragline silk.</title>
        <authorList>
            <person name="Kono N."/>
            <person name="Nakamura H."/>
            <person name="Mori M."/>
            <person name="Yoshida Y."/>
            <person name="Ohtoshi R."/>
            <person name="Malay A.D."/>
            <person name="Moran D.A.P."/>
            <person name="Tomita M."/>
            <person name="Numata K."/>
            <person name="Arakawa K."/>
        </authorList>
    </citation>
    <scope>NUCLEOTIDE SEQUENCE</scope>
</reference>
<evidence type="ECO:0000313" key="2">
    <source>
        <dbReference type="EMBL" id="GFU23236.1"/>
    </source>
</evidence>
<accession>A0A8X6UJC2</accession>
<dbReference type="Proteomes" id="UP000887013">
    <property type="component" value="Unassembled WGS sequence"/>
</dbReference>
<evidence type="ECO:0000256" key="1">
    <source>
        <dbReference type="SAM" id="MobiDB-lite"/>
    </source>
</evidence>
<proteinExistence type="predicted"/>
<feature type="region of interest" description="Disordered" evidence="1">
    <location>
        <begin position="51"/>
        <end position="70"/>
    </location>
</feature>
<comment type="caution">
    <text evidence="2">The sequence shown here is derived from an EMBL/GenBank/DDBJ whole genome shotgun (WGS) entry which is preliminary data.</text>
</comment>
<organism evidence="2 3">
    <name type="scientific">Nephila pilipes</name>
    <name type="common">Giant wood spider</name>
    <name type="synonym">Nephila maculata</name>
    <dbReference type="NCBI Taxonomy" id="299642"/>
    <lineage>
        <taxon>Eukaryota</taxon>
        <taxon>Metazoa</taxon>
        <taxon>Ecdysozoa</taxon>
        <taxon>Arthropoda</taxon>
        <taxon>Chelicerata</taxon>
        <taxon>Arachnida</taxon>
        <taxon>Araneae</taxon>
        <taxon>Araneomorphae</taxon>
        <taxon>Entelegynae</taxon>
        <taxon>Araneoidea</taxon>
        <taxon>Nephilidae</taxon>
        <taxon>Nephila</taxon>
    </lineage>
</organism>
<protein>
    <submittedName>
        <fullName evidence="2">Uncharacterized protein</fullName>
    </submittedName>
</protein>
<feature type="compositionally biased region" description="Polar residues" evidence="1">
    <location>
        <begin position="51"/>
        <end position="64"/>
    </location>
</feature>
<keyword evidence="3" id="KW-1185">Reference proteome</keyword>
<dbReference type="AlphaFoldDB" id="A0A8X6UJC2"/>
<dbReference type="EMBL" id="BMAW01081183">
    <property type="protein sequence ID" value="GFU23236.1"/>
    <property type="molecule type" value="Genomic_DNA"/>
</dbReference>